<organism evidence="1 2">
    <name type="scientific">Clostridium neonatale</name>
    <dbReference type="NCBI Taxonomy" id="137838"/>
    <lineage>
        <taxon>Bacteria</taxon>
        <taxon>Bacillati</taxon>
        <taxon>Bacillota</taxon>
        <taxon>Clostridia</taxon>
        <taxon>Eubacteriales</taxon>
        <taxon>Clostridiaceae</taxon>
        <taxon>Clostridium</taxon>
    </lineage>
</organism>
<dbReference type="AlphaFoldDB" id="A0AA86MR22"/>
<reference evidence="1" key="1">
    <citation type="submission" date="2021-10" db="EMBL/GenBank/DDBJ databases">
        <authorList>
            <person name="Mesa V."/>
        </authorList>
    </citation>
    <scope>NUCLEOTIDE SEQUENCE</scope>
    <source>
        <strain evidence="1">CC3_PB</strain>
    </source>
</reference>
<name>A0AA86MR22_9CLOT</name>
<proteinExistence type="predicted"/>
<dbReference type="Proteomes" id="UP000789738">
    <property type="component" value="Unassembled WGS sequence"/>
</dbReference>
<gene>
    <name evidence="1" type="ORF">CNEO_40790</name>
</gene>
<comment type="caution">
    <text evidence="1">The sequence shown here is derived from an EMBL/GenBank/DDBJ whole genome shotgun (WGS) entry which is preliminary data.</text>
</comment>
<dbReference type="RefSeq" id="WP_317076658.1">
    <property type="nucleotide sequence ID" value="NZ_CAKJVE010000004.1"/>
</dbReference>
<evidence type="ECO:0000313" key="2">
    <source>
        <dbReference type="Proteomes" id="UP000789738"/>
    </source>
</evidence>
<protein>
    <submittedName>
        <fullName evidence="1">Uncharacterized protein</fullName>
    </submittedName>
</protein>
<accession>A0AA86MR22</accession>
<sequence>MTVKQLRAILELYKDDMEVLVFIGRSGKDRKIERTMDFVNEDKEVIGLALEVEN</sequence>
<dbReference type="EMBL" id="CAKJVE010000004">
    <property type="protein sequence ID" value="CAG9703734.1"/>
    <property type="molecule type" value="Genomic_DNA"/>
</dbReference>
<evidence type="ECO:0000313" key="1">
    <source>
        <dbReference type="EMBL" id="CAG9703734.1"/>
    </source>
</evidence>